<proteinExistence type="predicted"/>
<name>A0AB39CEA8_9VIRU</name>
<accession>A0AB39CEA8</accession>
<reference evidence="1" key="1">
    <citation type="submission" date="2024-07" db="EMBL/GenBank/DDBJ databases">
        <authorList>
            <person name="Bringhurst R.M."/>
            <person name="Homer T.E."/>
        </authorList>
    </citation>
    <scope>NUCLEOTIDE SEQUENCE</scope>
</reference>
<evidence type="ECO:0000313" key="1">
    <source>
        <dbReference type="EMBL" id="XDJ15247.1"/>
    </source>
</evidence>
<dbReference type="EMBL" id="PQ015379">
    <property type="protein sequence ID" value="XDJ15247.1"/>
    <property type="molecule type" value="Genomic_DNA"/>
</dbReference>
<sequence length="323" mass="37417">MKEVLDASFIEVGDLLTGNPGKDDFYDFNRIYLRQFTLRELPLLHTGMTAKTRPHQHIIRAVQMCCNVDIDQLTDGDFMYLMARLRKSSFPEFPVRAQYTCNNMVYVNAKNNIGFGVTAKDAKRLGFTLQPCGHAQSEVVPHTQVMTHTLPDHKNRLIHPRISLPRVGTLTDYYEYVEDFPRFKYVGDIARWVKPGKTFRAKLNYLMAQPDMTLFQEIEKVKNDWFHGITEKVRLRCGQCNHVMYHESSPSMLNFFADNSDKDIYNMAYNLMSKFGVNVDLDMPVQWFLYTHSVLAADVREQEQKAKAAQHGSGNRVMGTRRR</sequence>
<protein>
    <submittedName>
        <fullName evidence="1">Uncharacterized protein</fullName>
    </submittedName>
</protein>
<organism evidence="1">
    <name type="scientific">Pseudomonas phage HRDY3</name>
    <dbReference type="NCBI Taxonomy" id="3236930"/>
    <lineage>
        <taxon>Viruses</taxon>
    </lineage>
</organism>